<reference evidence="8" key="1">
    <citation type="submission" date="2017-10" db="EMBL/GenBank/DDBJ databases">
        <title>Rapid genome shrinkage in a self-fertile nematode reveals novel sperm competition proteins.</title>
        <authorList>
            <person name="Yin D."/>
            <person name="Schwarz E.M."/>
            <person name="Thomas C.G."/>
            <person name="Felde R.L."/>
            <person name="Korf I.F."/>
            <person name="Cutter A.D."/>
            <person name="Schartner C.M."/>
            <person name="Ralston E.J."/>
            <person name="Meyer B.J."/>
            <person name="Haag E.S."/>
        </authorList>
    </citation>
    <scope>NUCLEOTIDE SEQUENCE [LARGE SCALE GENOMIC DNA]</scope>
    <source>
        <strain evidence="8">JU1422</strain>
    </source>
</reference>
<feature type="transmembrane region" description="Helical" evidence="6">
    <location>
        <begin position="32"/>
        <end position="55"/>
    </location>
</feature>
<feature type="transmembrane region" description="Helical" evidence="6">
    <location>
        <begin position="239"/>
        <end position="259"/>
    </location>
</feature>
<protein>
    <submittedName>
        <fullName evidence="7">Uncharacterized protein</fullName>
    </submittedName>
</protein>
<feature type="transmembrane region" description="Helical" evidence="6">
    <location>
        <begin position="109"/>
        <end position="132"/>
    </location>
</feature>
<keyword evidence="5 6" id="KW-0472">Membrane</keyword>
<dbReference type="GO" id="GO:0016020">
    <property type="term" value="C:membrane"/>
    <property type="evidence" value="ECO:0007669"/>
    <property type="project" value="UniProtKB-SubCell"/>
</dbReference>
<gene>
    <name evidence="7" type="primary">Cni-sre-13</name>
    <name evidence="7" type="synonym">Cnig_chr_II.g5022</name>
    <name evidence="7" type="ORF">B9Z55_005022</name>
</gene>
<dbReference type="PANTHER" id="PTHR47518:SF3">
    <property type="entry name" value="SERPENTINE RECEPTOR CLASS EPSILON-13"/>
    <property type="match status" value="1"/>
</dbReference>
<sequence length="361" mass="42485">MLISIQNLQKCAKLSMYIKYFNKTHSILEGSYPAYLTVFYLQVILIFIVLFYYLLNVYIDIRTGQFVTNTQKIHHAIYLPCVLGHLMCLAQKLLLIMDFSAGYDLHNDVFYTISLLRALFCFPGFYCLSAFVAERWFATYFLMDYERNQRKWLVFVILWVIYSIAFISAINFHEATSTIPHACVFILLSGLAYLGNHINFLVNRNYYYQSNRTDGGGYSLAQRFQISENIRFSFFFNQLALSIAFFQISGPICLLIDNLNISRSWKNLNTVIFDTICLVYALVTPFVIYHYNPKYRAELEQIIAKIRRINVRRNKNQIRPMDSMEESFNSLRLQDTFGKRITFNTSEMTNTYFEELDKSWS</sequence>
<evidence type="ECO:0000256" key="3">
    <source>
        <dbReference type="ARBA" id="ARBA00022692"/>
    </source>
</evidence>
<evidence type="ECO:0000256" key="5">
    <source>
        <dbReference type="ARBA" id="ARBA00023136"/>
    </source>
</evidence>
<evidence type="ECO:0000313" key="8">
    <source>
        <dbReference type="Proteomes" id="UP000230233"/>
    </source>
</evidence>
<dbReference type="PANTHER" id="PTHR47518">
    <property type="entry name" value="SERPENTINE RECEPTOR CLASS EPSILON-13-RELATED"/>
    <property type="match status" value="1"/>
</dbReference>
<evidence type="ECO:0000256" key="6">
    <source>
        <dbReference type="SAM" id="Phobius"/>
    </source>
</evidence>
<feature type="transmembrane region" description="Helical" evidence="6">
    <location>
        <begin position="271"/>
        <end position="291"/>
    </location>
</feature>
<keyword evidence="8" id="KW-1185">Reference proteome</keyword>
<comment type="similarity">
    <text evidence="2">Belongs to the nematode receptor-like protein sre family.</text>
</comment>
<evidence type="ECO:0000256" key="4">
    <source>
        <dbReference type="ARBA" id="ARBA00022989"/>
    </source>
</evidence>
<evidence type="ECO:0000313" key="7">
    <source>
        <dbReference type="EMBL" id="PIC44768.1"/>
    </source>
</evidence>
<evidence type="ECO:0000256" key="1">
    <source>
        <dbReference type="ARBA" id="ARBA00004141"/>
    </source>
</evidence>
<feature type="transmembrane region" description="Helical" evidence="6">
    <location>
        <begin position="76"/>
        <end position="97"/>
    </location>
</feature>
<dbReference type="STRING" id="1611254.A0A2G5UZ25"/>
<evidence type="ECO:0000256" key="2">
    <source>
        <dbReference type="ARBA" id="ARBA00006803"/>
    </source>
</evidence>
<keyword evidence="4 6" id="KW-1133">Transmembrane helix</keyword>
<proteinExistence type="inferred from homology"/>
<dbReference type="OrthoDB" id="5877072at2759"/>
<feature type="transmembrane region" description="Helical" evidence="6">
    <location>
        <begin position="152"/>
        <end position="173"/>
    </location>
</feature>
<dbReference type="AlphaFoldDB" id="A0A2G5UZ25"/>
<comment type="subcellular location">
    <subcellularLocation>
        <location evidence="1">Membrane</location>
        <topology evidence="1">Multi-pass membrane protein</topology>
    </subcellularLocation>
</comment>
<dbReference type="Pfam" id="PF03125">
    <property type="entry name" value="Sre"/>
    <property type="match status" value="1"/>
</dbReference>
<dbReference type="Proteomes" id="UP000230233">
    <property type="component" value="Chromosome II"/>
</dbReference>
<organism evidence="7 8">
    <name type="scientific">Caenorhabditis nigoni</name>
    <dbReference type="NCBI Taxonomy" id="1611254"/>
    <lineage>
        <taxon>Eukaryota</taxon>
        <taxon>Metazoa</taxon>
        <taxon>Ecdysozoa</taxon>
        <taxon>Nematoda</taxon>
        <taxon>Chromadorea</taxon>
        <taxon>Rhabditida</taxon>
        <taxon>Rhabditina</taxon>
        <taxon>Rhabditomorpha</taxon>
        <taxon>Rhabditoidea</taxon>
        <taxon>Rhabditidae</taxon>
        <taxon>Peloderinae</taxon>
        <taxon>Caenorhabditis</taxon>
    </lineage>
</organism>
<dbReference type="InterPro" id="IPR004151">
    <property type="entry name" value="7TM_GPCR_serpentine_rcpt_Sre"/>
</dbReference>
<comment type="caution">
    <text evidence="7">The sequence shown here is derived from an EMBL/GenBank/DDBJ whole genome shotgun (WGS) entry which is preliminary data.</text>
</comment>
<dbReference type="EMBL" id="PDUG01000002">
    <property type="protein sequence ID" value="PIC44768.1"/>
    <property type="molecule type" value="Genomic_DNA"/>
</dbReference>
<feature type="transmembrane region" description="Helical" evidence="6">
    <location>
        <begin position="179"/>
        <end position="202"/>
    </location>
</feature>
<name>A0A2G5UZ25_9PELO</name>
<dbReference type="InterPro" id="IPR052854">
    <property type="entry name" value="Serpentine_rcpt_epsilon"/>
</dbReference>
<dbReference type="GO" id="GO:0007606">
    <property type="term" value="P:sensory perception of chemical stimulus"/>
    <property type="evidence" value="ECO:0007669"/>
    <property type="project" value="InterPro"/>
</dbReference>
<accession>A0A2G5UZ25</accession>
<keyword evidence="3 6" id="KW-0812">Transmembrane</keyword>